<keyword evidence="2" id="KW-1185">Reference proteome</keyword>
<proteinExistence type="predicted"/>
<evidence type="ECO:0000313" key="1">
    <source>
        <dbReference type="EMBL" id="WVZ19700.1"/>
    </source>
</evidence>
<dbReference type="Proteomes" id="UP001374535">
    <property type="component" value="Chromosome 2"/>
</dbReference>
<gene>
    <name evidence="1" type="ORF">V8G54_007022</name>
</gene>
<organism evidence="1 2">
    <name type="scientific">Vigna mungo</name>
    <name type="common">Black gram</name>
    <name type="synonym">Phaseolus mungo</name>
    <dbReference type="NCBI Taxonomy" id="3915"/>
    <lineage>
        <taxon>Eukaryota</taxon>
        <taxon>Viridiplantae</taxon>
        <taxon>Streptophyta</taxon>
        <taxon>Embryophyta</taxon>
        <taxon>Tracheophyta</taxon>
        <taxon>Spermatophyta</taxon>
        <taxon>Magnoliopsida</taxon>
        <taxon>eudicotyledons</taxon>
        <taxon>Gunneridae</taxon>
        <taxon>Pentapetalae</taxon>
        <taxon>rosids</taxon>
        <taxon>fabids</taxon>
        <taxon>Fabales</taxon>
        <taxon>Fabaceae</taxon>
        <taxon>Papilionoideae</taxon>
        <taxon>50 kb inversion clade</taxon>
        <taxon>NPAAA clade</taxon>
        <taxon>indigoferoid/millettioid clade</taxon>
        <taxon>Phaseoleae</taxon>
        <taxon>Vigna</taxon>
    </lineage>
</organism>
<name>A0AAQ3P140_VIGMU</name>
<protein>
    <submittedName>
        <fullName evidence="1">Uncharacterized protein</fullName>
    </submittedName>
</protein>
<reference evidence="1 2" key="1">
    <citation type="journal article" date="2023" name="Life. Sci Alliance">
        <title>Evolutionary insights into 3D genome organization and epigenetic landscape of Vigna mungo.</title>
        <authorList>
            <person name="Junaid A."/>
            <person name="Singh B."/>
            <person name="Bhatia S."/>
        </authorList>
    </citation>
    <scope>NUCLEOTIDE SEQUENCE [LARGE SCALE GENOMIC DNA]</scope>
    <source>
        <strain evidence="1">Urdbean</strain>
    </source>
</reference>
<dbReference type="AlphaFoldDB" id="A0AAQ3P140"/>
<dbReference type="EMBL" id="CP144699">
    <property type="protein sequence ID" value="WVZ19700.1"/>
    <property type="molecule type" value="Genomic_DNA"/>
</dbReference>
<accession>A0AAQ3P140</accession>
<evidence type="ECO:0000313" key="2">
    <source>
        <dbReference type="Proteomes" id="UP001374535"/>
    </source>
</evidence>
<sequence>MATNLRTNAAGSSRHWSNSAPAQVELVIDSRRLWKKDGFSILEKAAAQEEKKKETSVKIMGVRGICRKKEGEGCGMKIERKGRRSLLAKMKKSVVIRMRERGRRVSCGFFPSLFLQSNERETPLKGVGVPFSAVAFIFDSLWGSGCPFWTFFRSFWRVFDPSGAIGEGIQAALSLEVYSTVMDQPCVWSGETPRQWLCKAVEATTTVGDEVPLEPLETEEDPTPST</sequence>